<dbReference type="InterPro" id="IPR006664">
    <property type="entry name" value="OMP_bac"/>
</dbReference>
<keyword evidence="2 4" id="KW-0472">Membrane</keyword>
<dbReference type="InterPro" id="IPR006665">
    <property type="entry name" value="OmpA-like"/>
</dbReference>
<keyword evidence="3" id="KW-0998">Cell outer membrane</keyword>
<sequence length="228" mass="24317">MMFGSQGRFLVAAAALVVSTAACATVKQDEFQAEMERVRAEMASGDQGVEDRLNNRVDGVETSLRELETRFDALEGELQTLASEMDATVQRLEASLRFTAPVHFGFDEAVVDAAARENLQRFANVVGEHYPTAVVTVEGFTDPSGSAEYNLRLGQRRADAVKAVLVDEAGMNGQTVRAVSYGEDTRRLVQPGETGPGAAGRANRRVVLVIEHADAAMNADIVAAGAGS</sequence>
<keyword evidence="5" id="KW-0175">Coiled coil</keyword>
<dbReference type="Gene3D" id="1.20.5.340">
    <property type="match status" value="1"/>
</dbReference>
<dbReference type="CDD" id="cd07185">
    <property type="entry name" value="OmpA_C-like"/>
    <property type="match status" value="1"/>
</dbReference>
<evidence type="ECO:0000256" key="5">
    <source>
        <dbReference type="SAM" id="Coils"/>
    </source>
</evidence>
<organism evidence="8 9">
    <name type="scientific">Gaopeijia maritima</name>
    <dbReference type="NCBI Taxonomy" id="3119007"/>
    <lineage>
        <taxon>Bacteria</taxon>
        <taxon>Pseudomonadati</taxon>
        <taxon>Gemmatimonadota</taxon>
        <taxon>Longimicrobiia</taxon>
        <taxon>Gaopeijiales</taxon>
        <taxon>Gaopeijiaceae</taxon>
        <taxon>Gaopeijia</taxon>
    </lineage>
</organism>
<evidence type="ECO:0000313" key="8">
    <source>
        <dbReference type="EMBL" id="MEK9501844.1"/>
    </source>
</evidence>
<comment type="subcellular location">
    <subcellularLocation>
        <location evidence="1">Cell outer membrane</location>
    </subcellularLocation>
</comment>
<dbReference type="PANTHER" id="PTHR30329">
    <property type="entry name" value="STATOR ELEMENT OF FLAGELLAR MOTOR COMPLEX"/>
    <property type="match status" value="1"/>
</dbReference>
<evidence type="ECO:0000259" key="7">
    <source>
        <dbReference type="PROSITE" id="PS51123"/>
    </source>
</evidence>
<dbReference type="InterPro" id="IPR036737">
    <property type="entry name" value="OmpA-like_sf"/>
</dbReference>
<evidence type="ECO:0000256" key="1">
    <source>
        <dbReference type="ARBA" id="ARBA00004442"/>
    </source>
</evidence>
<dbReference type="Gene3D" id="3.30.1330.60">
    <property type="entry name" value="OmpA-like domain"/>
    <property type="match status" value="1"/>
</dbReference>
<dbReference type="PANTHER" id="PTHR30329:SF21">
    <property type="entry name" value="LIPOPROTEIN YIAD-RELATED"/>
    <property type="match status" value="1"/>
</dbReference>
<evidence type="ECO:0000256" key="6">
    <source>
        <dbReference type="SAM" id="SignalP"/>
    </source>
</evidence>
<dbReference type="InterPro" id="IPR006690">
    <property type="entry name" value="OMPA-like_CS"/>
</dbReference>
<dbReference type="InterPro" id="IPR050330">
    <property type="entry name" value="Bact_OuterMem_StrucFunc"/>
</dbReference>
<keyword evidence="6" id="KW-0732">Signal</keyword>
<feature type="signal peptide" evidence="6">
    <location>
        <begin position="1"/>
        <end position="24"/>
    </location>
</feature>
<dbReference type="PROSITE" id="PS51123">
    <property type="entry name" value="OMPA_2"/>
    <property type="match status" value="1"/>
</dbReference>
<dbReference type="Proteomes" id="UP001484239">
    <property type="component" value="Unassembled WGS sequence"/>
</dbReference>
<evidence type="ECO:0000256" key="4">
    <source>
        <dbReference type="PROSITE-ProRule" id="PRU00473"/>
    </source>
</evidence>
<proteinExistence type="predicted"/>
<evidence type="ECO:0000256" key="3">
    <source>
        <dbReference type="ARBA" id="ARBA00023237"/>
    </source>
</evidence>
<feature type="domain" description="OmpA-like" evidence="7">
    <location>
        <begin position="91"/>
        <end position="214"/>
    </location>
</feature>
<dbReference type="EMBL" id="JBBHLI010000007">
    <property type="protein sequence ID" value="MEK9501844.1"/>
    <property type="molecule type" value="Genomic_DNA"/>
</dbReference>
<reference evidence="8 9" key="1">
    <citation type="submission" date="2024-02" db="EMBL/GenBank/DDBJ databases">
        <title>A novel Gemmatimonadota bacterium.</title>
        <authorList>
            <person name="Du Z.-J."/>
            <person name="Ye Y.-Q."/>
        </authorList>
    </citation>
    <scope>NUCLEOTIDE SEQUENCE [LARGE SCALE GENOMIC DNA]</scope>
    <source>
        <strain evidence="8 9">DH-20</strain>
    </source>
</reference>
<dbReference type="SUPFAM" id="SSF103088">
    <property type="entry name" value="OmpA-like"/>
    <property type="match status" value="1"/>
</dbReference>
<name>A0ABU9ECJ2_9BACT</name>
<dbReference type="PROSITE" id="PS01068">
    <property type="entry name" value="OMPA_1"/>
    <property type="match status" value="1"/>
</dbReference>
<feature type="coiled-coil region" evidence="5">
    <location>
        <begin position="50"/>
        <end position="91"/>
    </location>
</feature>
<dbReference type="RefSeq" id="WP_405278923.1">
    <property type="nucleotide sequence ID" value="NZ_CP144380.1"/>
</dbReference>
<evidence type="ECO:0000256" key="2">
    <source>
        <dbReference type="ARBA" id="ARBA00023136"/>
    </source>
</evidence>
<feature type="chain" id="PRO_5045766561" evidence="6">
    <location>
        <begin position="25"/>
        <end position="228"/>
    </location>
</feature>
<evidence type="ECO:0000313" key="9">
    <source>
        <dbReference type="Proteomes" id="UP001484239"/>
    </source>
</evidence>
<dbReference type="Pfam" id="PF00691">
    <property type="entry name" value="OmpA"/>
    <property type="match status" value="1"/>
</dbReference>
<comment type="caution">
    <text evidence="8">The sequence shown here is derived from an EMBL/GenBank/DDBJ whole genome shotgun (WGS) entry which is preliminary data.</text>
</comment>
<gene>
    <name evidence="8" type="ORF">WI372_12705</name>
</gene>
<dbReference type="PRINTS" id="PR01021">
    <property type="entry name" value="OMPADOMAIN"/>
</dbReference>
<accession>A0ABU9ECJ2</accession>
<keyword evidence="9" id="KW-1185">Reference proteome</keyword>
<protein>
    <submittedName>
        <fullName evidence="8">OmpA family protein</fullName>
    </submittedName>
</protein>